<accession>A0A2W4VD10</accession>
<gene>
    <name evidence="1" type="ORF">DCF25_21035</name>
</gene>
<dbReference type="Proteomes" id="UP000249354">
    <property type="component" value="Unassembled WGS sequence"/>
</dbReference>
<evidence type="ECO:0000313" key="2">
    <source>
        <dbReference type="Proteomes" id="UP000249354"/>
    </source>
</evidence>
<dbReference type="EMBL" id="QBMC01000229">
    <property type="protein sequence ID" value="PZO10001.1"/>
    <property type="molecule type" value="Genomic_DNA"/>
</dbReference>
<dbReference type="AlphaFoldDB" id="A0A2W4VD10"/>
<proteinExistence type="predicted"/>
<reference evidence="1 2" key="2">
    <citation type="submission" date="2018-06" db="EMBL/GenBank/DDBJ databases">
        <title>Metagenomic assembly of (sub)arctic Cyanobacteria and their associated microbiome from non-axenic cultures.</title>
        <authorList>
            <person name="Baurain D."/>
        </authorList>
    </citation>
    <scope>NUCLEOTIDE SEQUENCE [LARGE SCALE GENOMIC DNA]</scope>
    <source>
        <strain evidence="1">ULC129bin1</strain>
    </source>
</reference>
<evidence type="ECO:0000313" key="1">
    <source>
        <dbReference type="EMBL" id="PZO10001.1"/>
    </source>
</evidence>
<comment type="caution">
    <text evidence="1">The sequence shown here is derived from an EMBL/GenBank/DDBJ whole genome shotgun (WGS) entry which is preliminary data.</text>
</comment>
<sequence>MDTKLIRQLWSAVQSASTKGLSHLDDPTLMQSLVNVMCEDPGFDPGNLAAMNSYIQTRLPLIRDIASQA</sequence>
<reference evidence="2" key="1">
    <citation type="submission" date="2018-04" db="EMBL/GenBank/DDBJ databases">
        <authorList>
            <person name="Cornet L."/>
        </authorList>
    </citation>
    <scope>NUCLEOTIDE SEQUENCE [LARGE SCALE GENOMIC DNA]</scope>
</reference>
<organism evidence="1 2">
    <name type="scientific">Leptolyngbya foveolarum</name>
    <dbReference type="NCBI Taxonomy" id="47253"/>
    <lineage>
        <taxon>Bacteria</taxon>
        <taxon>Bacillati</taxon>
        <taxon>Cyanobacteriota</taxon>
        <taxon>Cyanophyceae</taxon>
        <taxon>Leptolyngbyales</taxon>
        <taxon>Leptolyngbyaceae</taxon>
        <taxon>Leptolyngbya group</taxon>
        <taxon>Leptolyngbya</taxon>
    </lineage>
</organism>
<name>A0A2W4VD10_9CYAN</name>
<protein>
    <submittedName>
        <fullName evidence="1">Uncharacterized protein</fullName>
    </submittedName>
</protein>